<evidence type="ECO:0000256" key="1">
    <source>
        <dbReference type="SAM" id="MobiDB-lite"/>
    </source>
</evidence>
<gene>
    <name evidence="3" type="ORF">AYI70_g8111</name>
    <name evidence="2" type="ORF">AYI70_g8781</name>
</gene>
<dbReference type="EMBL" id="LSSN01003218">
    <property type="protein sequence ID" value="OMJ14077.1"/>
    <property type="molecule type" value="Genomic_DNA"/>
</dbReference>
<comment type="caution">
    <text evidence="2">The sequence shown here is derived from an EMBL/GenBank/DDBJ whole genome shotgun (WGS) entry which is preliminary data.</text>
</comment>
<feature type="compositionally biased region" description="Polar residues" evidence="1">
    <location>
        <begin position="82"/>
        <end position="91"/>
    </location>
</feature>
<keyword evidence="4" id="KW-1185">Reference proteome</keyword>
<organism evidence="2 4">
    <name type="scientific">Smittium culicis</name>
    <dbReference type="NCBI Taxonomy" id="133412"/>
    <lineage>
        <taxon>Eukaryota</taxon>
        <taxon>Fungi</taxon>
        <taxon>Fungi incertae sedis</taxon>
        <taxon>Zoopagomycota</taxon>
        <taxon>Kickxellomycotina</taxon>
        <taxon>Harpellomycetes</taxon>
        <taxon>Harpellales</taxon>
        <taxon>Legeriomycetaceae</taxon>
        <taxon>Smittium</taxon>
    </lineage>
</organism>
<dbReference type="AlphaFoldDB" id="A0A1R1XEB8"/>
<reference evidence="2 4" key="1">
    <citation type="submission" date="2017-01" db="EMBL/GenBank/DDBJ databases">
        <authorList>
            <person name="Mah S.A."/>
            <person name="Swanson W.J."/>
            <person name="Moy G.W."/>
            <person name="Vacquier V.D."/>
        </authorList>
    </citation>
    <scope>NUCLEOTIDE SEQUENCE [LARGE SCALE GENOMIC DNA]</scope>
    <source>
        <strain evidence="2 4">GSMNP</strain>
    </source>
</reference>
<feature type="region of interest" description="Disordered" evidence="1">
    <location>
        <begin position="58"/>
        <end position="109"/>
    </location>
</feature>
<protein>
    <submittedName>
        <fullName evidence="2">Uncharacterized protein</fullName>
    </submittedName>
</protein>
<evidence type="ECO:0000313" key="4">
    <source>
        <dbReference type="Proteomes" id="UP000187283"/>
    </source>
</evidence>
<sequence>MYNNFRDIDLSSPIEIDLNSILKYSEHKNRVRDSRRDELAAKINEQLVFRKEKNAFTDECEGPAATSDQGAETSTDKKSAQPIKSETGTKTGKNDEEAPSDTRRFKQKERDDLVNKEISKFVKEIDDLWVDVPNDKYTFLFDSLQDFTTPIAIPNSETAKKPSILDIDSKSTDELKELFKSQVLYIMRK</sequence>
<dbReference type="Proteomes" id="UP000187283">
    <property type="component" value="Unassembled WGS sequence"/>
</dbReference>
<name>A0A1R1XEB8_9FUNG</name>
<proteinExistence type="predicted"/>
<dbReference type="EMBL" id="LSSN01003692">
    <property type="protein sequence ID" value="OMJ12981.1"/>
    <property type="molecule type" value="Genomic_DNA"/>
</dbReference>
<dbReference type="OrthoDB" id="5567409at2759"/>
<evidence type="ECO:0000313" key="2">
    <source>
        <dbReference type="EMBL" id="OMJ12981.1"/>
    </source>
</evidence>
<accession>A0A1R1XEB8</accession>
<feature type="compositionally biased region" description="Basic and acidic residues" evidence="1">
    <location>
        <begin position="92"/>
        <end position="109"/>
    </location>
</feature>
<evidence type="ECO:0000313" key="3">
    <source>
        <dbReference type="EMBL" id="OMJ14077.1"/>
    </source>
</evidence>